<organism evidence="2 3">
    <name type="scientific">Asticcacaulis excentricus</name>
    <dbReference type="NCBI Taxonomy" id="78587"/>
    <lineage>
        <taxon>Bacteria</taxon>
        <taxon>Pseudomonadati</taxon>
        <taxon>Pseudomonadota</taxon>
        <taxon>Alphaproteobacteria</taxon>
        <taxon>Caulobacterales</taxon>
        <taxon>Caulobacteraceae</taxon>
        <taxon>Asticcacaulis</taxon>
    </lineage>
</organism>
<dbReference type="SUPFAM" id="SSF46565">
    <property type="entry name" value="Chaperone J-domain"/>
    <property type="match status" value="1"/>
</dbReference>
<reference evidence="3" key="2">
    <citation type="journal article" date="2017" name="Plant Physiol. Biochem.">
        <title>Differential oxidative and antioxidative response of duckweed Lemna minor toward plant growth promoting/inhibiting bacteria.</title>
        <authorList>
            <person name="Ishizawa H."/>
            <person name="Kuroda M."/>
            <person name="Morikawa M."/>
            <person name="Ike M."/>
        </authorList>
    </citation>
    <scope>NUCLEOTIDE SEQUENCE [LARGE SCALE GENOMIC DNA]</scope>
    <source>
        <strain evidence="3">M6</strain>
    </source>
</reference>
<dbReference type="CDD" id="cd06257">
    <property type="entry name" value="DnaJ"/>
    <property type="match status" value="1"/>
</dbReference>
<name>A0A3G9G587_9CAUL</name>
<dbReference type="SUPFAM" id="SSF49493">
    <property type="entry name" value="HSP40/DnaJ peptide-binding domain"/>
    <property type="match status" value="1"/>
</dbReference>
<dbReference type="InterPro" id="IPR036869">
    <property type="entry name" value="J_dom_sf"/>
</dbReference>
<feature type="domain" description="J" evidence="1">
    <location>
        <begin position="5"/>
        <end position="71"/>
    </location>
</feature>
<dbReference type="OrthoDB" id="7170795at2"/>
<reference evidence="3" key="1">
    <citation type="journal article" date="2017" name="Biotechnol. Biofuels">
        <title>Evaluation of environmental bacterial communities as a factor affecting the growth of duckweed Lemna minor.</title>
        <authorList>
            <person name="Ishizawa H."/>
            <person name="Kuroda M."/>
            <person name="Morikawa M."/>
            <person name="Ike M."/>
        </authorList>
    </citation>
    <scope>NUCLEOTIDE SEQUENCE [LARGE SCALE GENOMIC DNA]</scope>
    <source>
        <strain evidence="3">M6</strain>
    </source>
</reference>
<dbReference type="GO" id="GO:0051082">
    <property type="term" value="F:unfolded protein binding"/>
    <property type="evidence" value="ECO:0007669"/>
    <property type="project" value="InterPro"/>
</dbReference>
<evidence type="ECO:0000313" key="3">
    <source>
        <dbReference type="Proteomes" id="UP000278756"/>
    </source>
</evidence>
<dbReference type="InterPro" id="IPR008971">
    <property type="entry name" value="HSP40/DnaJ_pept-bd"/>
</dbReference>
<dbReference type="GO" id="GO:0006457">
    <property type="term" value="P:protein folding"/>
    <property type="evidence" value="ECO:0007669"/>
    <property type="project" value="InterPro"/>
</dbReference>
<dbReference type="Proteomes" id="UP000278756">
    <property type="component" value="Chromosome 2"/>
</dbReference>
<dbReference type="Pfam" id="PF01556">
    <property type="entry name" value="DnaJ_C"/>
    <property type="match status" value="1"/>
</dbReference>
<dbReference type="EMBL" id="AP018828">
    <property type="protein sequence ID" value="BBF81816.1"/>
    <property type="molecule type" value="Genomic_DNA"/>
</dbReference>
<sequence length="243" mass="26972">MNRTSALSVLGLSEPVSGHDVQAAFRRLAKRAHPDLNGSEAPLRRLILARDLLMRQIRNGPDLSEIIEELSDTAEPLRLSPEVAVKGGPVVTDVPLPLELIHDAGPGRSLMHRKSLRMTLPPGLRDGERLRLKATRPGGTEYVFRIEIERRDELHVEGHDLCLSVPVDARRLRLGGQVRVETPHGPQTVDLSEAVDNRLTLKGLGLPATPRYPAGDLHLRFEAFETPLRPASDLLAEFHRKWA</sequence>
<accession>A0A3G9G587</accession>
<evidence type="ECO:0000313" key="2">
    <source>
        <dbReference type="EMBL" id="BBF81816.1"/>
    </source>
</evidence>
<dbReference type="InterPro" id="IPR001623">
    <property type="entry name" value="DnaJ_domain"/>
</dbReference>
<dbReference type="Gene3D" id="2.60.260.20">
    <property type="entry name" value="Urease metallochaperone UreE, N-terminal domain"/>
    <property type="match status" value="1"/>
</dbReference>
<protein>
    <submittedName>
        <fullName evidence="2">DnaJ-class molecular chaperone CbpA</fullName>
    </submittedName>
</protein>
<gene>
    <name evidence="2" type="ORF">EM6_2424</name>
</gene>
<proteinExistence type="predicted"/>
<dbReference type="PROSITE" id="PS50076">
    <property type="entry name" value="DNAJ_2"/>
    <property type="match status" value="1"/>
</dbReference>
<dbReference type="InterPro" id="IPR002939">
    <property type="entry name" value="DnaJ_C"/>
</dbReference>
<dbReference type="AlphaFoldDB" id="A0A3G9G587"/>
<dbReference type="RefSeq" id="WP_126423416.1">
    <property type="nucleotide sequence ID" value="NZ_AP018828.1"/>
</dbReference>
<evidence type="ECO:0000259" key="1">
    <source>
        <dbReference type="PROSITE" id="PS50076"/>
    </source>
</evidence>
<dbReference type="Gene3D" id="1.10.287.110">
    <property type="entry name" value="DnaJ domain"/>
    <property type="match status" value="1"/>
</dbReference>